<proteinExistence type="predicted"/>
<accession>A0A1Z1M114</accession>
<keyword evidence="2" id="KW-0150">Chloroplast</keyword>
<gene>
    <name evidence="2" type="primary">Orf46</name>
</gene>
<dbReference type="RefSeq" id="YP_009391417.1">
    <property type="nucleotide sequence ID" value="NC_035258.1"/>
</dbReference>
<name>A0A1Z1M114_9FLOR</name>
<keyword evidence="1" id="KW-0812">Transmembrane</keyword>
<keyword evidence="1" id="KW-0472">Membrane</keyword>
<reference evidence="2" key="1">
    <citation type="journal article" date="2017" name="J. Phycol.">
        <title>Analysis of chloroplast genomes and a supermatrix inform reclassification of the Rhodomelaceae (Rhodophyta).</title>
        <authorList>
            <person name="Diaz-Tapia P."/>
            <person name="Maggs C.A."/>
            <person name="West J.A."/>
            <person name="Verbruggen H."/>
        </authorList>
    </citation>
    <scope>NUCLEOTIDE SEQUENCE</scope>
    <source>
        <strain evidence="2">HV1445</strain>
    </source>
</reference>
<keyword evidence="2" id="KW-0934">Plastid</keyword>
<evidence type="ECO:0000256" key="1">
    <source>
        <dbReference type="SAM" id="Phobius"/>
    </source>
</evidence>
<dbReference type="EMBL" id="MF101409">
    <property type="protein sequence ID" value="ARW59561.1"/>
    <property type="molecule type" value="Genomic_DNA"/>
</dbReference>
<evidence type="ECO:0000313" key="2">
    <source>
        <dbReference type="EMBL" id="ARW59561.1"/>
    </source>
</evidence>
<feature type="transmembrane region" description="Helical" evidence="1">
    <location>
        <begin position="6"/>
        <end position="25"/>
    </location>
</feature>
<dbReference type="AlphaFoldDB" id="A0A1Z1M114"/>
<geneLocation type="chloroplast" evidence="2"/>
<dbReference type="GeneID" id="33353020"/>
<organism evidence="2">
    <name type="scientific">Platysiphonia delicata</name>
    <dbReference type="NCBI Taxonomy" id="2006979"/>
    <lineage>
        <taxon>Eukaryota</taxon>
        <taxon>Rhodophyta</taxon>
        <taxon>Florideophyceae</taxon>
        <taxon>Rhodymeniophycidae</taxon>
        <taxon>Ceramiales</taxon>
        <taxon>Delesseriaceae</taxon>
        <taxon>Platysiphonia</taxon>
    </lineage>
</organism>
<keyword evidence="1" id="KW-1133">Transmembrane helix</keyword>
<sequence>MLGLFISIIVVHLYVKLFNLIVVTCDVNKTKNYTSLLLTLYLMILP</sequence>
<protein>
    <submittedName>
        <fullName evidence="2">Uncharacterized protein</fullName>
    </submittedName>
</protein>